<dbReference type="GO" id="GO:0004414">
    <property type="term" value="F:homoserine O-acetyltransferase activity"/>
    <property type="evidence" value="ECO:0007669"/>
    <property type="project" value="UniProtKB-UniRule"/>
</dbReference>
<feature type="domain" description="AB hydrolase-1" evidence="4">
    <location>
        <begin position="52"/>
        <end position="349"/>
    </location>
</feature>
<evidence type="ECO:0000256" key="2">
    <source>
        <dbReference type="HAMAP-Rule" id="MF_00296"/>
    </source>
</evidence>
<dbReference type="NCBIfam" id="TIGR01392">
    <property type="entry name" value="homoserO_Ac_trn"/>
    <property type="match status" value="1"/>
</dbReference>
<keyword evidence="2" id="KW-0963">Cytoplasm</keyword>
<comment type="caution">
    <text evidence="2">Lacks conserved residue(s) required for the propagation of feature annotation.</text>
</comment>
<dbReference type="EC" id="2.3.1.31" evidence="2"/>
<comment type="pathway">
    <text evidence="2">Amino-acid biosynthesis; L-methionine biosynthesis via de novo pathway; O-acetyl-L-homoserine from L-homoserine: step 1/1.</text>
</comment>
<dbReference type="AlphaFoldDB" id="A0A5J6Z9U6"/>
<gene>
    <name evidence="5" type="primary">metX</name>
    <name evidence="2" type="synonym">metXA</name>
    <name evidence="5" type="ORF">CUROG_08370</name>
</gene>
<keyword evidence="2" id="KW-0028">Amino-acid biosynthesis</keyword>
<dbReference type="InterPro" id="IPR000073">
    <property type="entry name" value="AB_hydrolase_1"/>
</dbReference>
<accession>A0A5J6Z9U6</accession>
<dbReference type="GO" id="GO:0005737">
    <property type="term" value="C:cytoplasm"/>
    <property type="evidence" value="ECO:0007669"/>
    <property type="project" value="UniProtKB-SubCell"/>
</dbReference>
<keyword evidence="1 2" id="KW-0808">Transferase</keyword>
<dbReference type="EMBL" id="CP045032">
    <property type="protein sequence ID" value="QFQ03022.1"/>
    <property type="molecule type" value="Genomic_DNA"/>
</dbReference>
<feature type="active site" evidence="2 3">
    <location>
        <position position="315"/>
    </location>
</feature>
<dbReference type="GO" id="GO:0009092">
    <property type="term" value="P:homoserine metabolic process"/>
    <property type="evidence" value="ECO:0007669"/>
    <property type="project" value="TreeGrafter"/>
</dbReference>
<reference evidence="6" key="1">
    <citation type="submission" date="2019-10" db="EMBL/GenBank/DDBJ databases">
        <title>Complete genome sequence of Corynebacterium urogenitalis DSM 108747, isolated from the genital tract of a cow.</title>
        <authorList>
            <person name="Ruckert C."/>
            <person name="Ballas P."/>
            <person name="Wagener K."/>
            <person name="Drillich M."/>
            <person name="Kaempfer P."/>
            <person name="Busse H.-J."/>
            <person name="Ehling-Schulz M."/>
        </authorList>
    </citation>
    <scope>NUCLEOTIDE SEQUENCE [LARGE SCALE GENOMIC DNA]</scope>
    <source>
        <strain evidence="6">LMM 1652</strain>
    </source>
</reference>
<evidence type="ECO:0000313" key="6">
    <source>
        <dbReference type="Proteomes" id="UP000326711"/>
    </source>
</evidence>
<dbReference type="PANTHER" id="PTHR32268:SF11">
    <property type="entry name" value="HOMOSERINE O-ACETYLTRANSFERASE"/>
    <property type="match status" value="1"/>
</dbReference>
<feature type="binding site" evidence="2">
    <location>
        <position position="217"/>
    </location>
    <ligand>
        <name>substrate</name>
    </ligand>
</feature>
<comment type="subcellular location">
    <subcellularLocation>
        <location evidence="2">Cytoplasm</location>
    </subcellularLocation>
</comment>
<organism evidence="5 6">
    <name type="scientific">Corynebacterium urogenitale</name>
    <dbReference type="NCBI Taxonomy" id="2487892"/>
    <lineage>
        <taxon>Bacteria</taxon>
        <taxon>Bacillati</taxon>
        <taxon>Actinomycetota</taxon>
        <taxon>Actinomycetes</taxon>
        <taxon>Mycobacteriales</taxon>
        <taxon>Corynebacteriaceae</taxon>
        <taxon>Corynebacterium</taxon>
    </lineage>
</organism>
<dbReference type="HAMAP" id="MF_00296">
    <property type="entry name" value="MetX_acyltransf"/>
    <property type="match status" value="1"/>
</dbReference>
<comment type="subunit">
    <text evidence="2">Homodimer.</text>
</comment>
<comment type="catalytic activity">
    <reaction evidence="2">
        <text>L-homoserine + acetyl-CoA = O-acetyl-L-homoserine + CoA</text>
        <dbReference type="Rhea" id="RHEA:13701"/>
        <dbReference type="ChEBI" id="CHEBI:57287"/>
        <dbReference type="ChEBI" id="CHEBI:57288"/>
        <dbReference type="ChEBI" id="CHEBI:57476"/>
        <dbReference type="ChEBI" id="CHEBI:57716"/>
        <dbReference type="EC" id="2.3.1.31"/>
    </reaction>
</comment>
<dbReference type="PIRSF" id="PIRSF000443">
    <property type="entry name" value="Homoser_Ac_trans"/>
    <property type="match status" value="1"/>
</dbReference>
<keyword evidence="6" id="KW-1185">Reference proteome</keyword>
<evidence type="ECO:0000259" key="4">
    <source>
        <dbReference type="Pfam" id="PF00561"/>
    </source>
</evidence>
<dbReference type="UniPathway" id="UPA00051">
    <property type="reaction ID" value="UER00074"/>
</dbReference>
<evidence type="ECO:0000256" key="3">
    <source>
        <dbReference type="PIRSR" id="PIRSR000443-1"/>
    </source>
</evidence>
<dbReference type="PANTHER" id="PTHR32268">
    <property type="entry name" value="HOMOSERINE O-ACETYLTRANSFERASE"/>
    <property type="match status" value="1"/>
</dbReference>
<proteinExistence type="inferred from homology"/>
<dbReference type="GO" id="GO:0009086">
    <property type="term" value="P:methionine biosynthetic process"/>
    <property type="evidence" value="ECO:0007669"/>
    <property type="project" value="UniProtKB-UniRule"/>
</dbReference>
<feature type="active site" description="Nucleophile" evidence="2 3">
    <location>
        <position position="147"/>
    </location>
</feature>
<dbReference type="SUPFAM" id="SSF53474">
    <property type="entry name" value="alpha/beta-Hydrolases"/>
    <property type="match status" value="1"/>
</dbReference>
<dbReference type="InterPro" id="IPR008220">
    <property type="entry name" value="HAT_MetX-like"/>
</dbReference>
<dbReference type="Proteomes" id="UP000326711">
    <property type="component" value="Chromosome"/>
</dbReference>
<feature type="binding site" evidence="2">
    <location>
        <position position="346"/>
    </location>
    <ligand>
        <name>substrate</name>
    </ligand>
</feature>
<keyword evidence="2 5" id="KW-0012">Acyltransferase</keyword>
<evidence type="ECO:0000256" key="1">
    <source>
        <dbReference type="ARBA" id="ARBA00022679"/>
    </source>
</evidence>
<evidence type="ECO:0000313" key="5">
    <source>
        <dbReference type="EMBL" id="QFQ03022.1"/>
    </source>
</evidence>
<sequence length="374" mass="40788">MVHIDLLPPSGTSAILNVGDVVTEAGVTIPDVHLSFHAFYDDATSTPAGDRPLILLEHALTGDGNAADWWSEMIGAGKPLDTSRYLVICSNVLGGCQGSTGPSSPHPDGRAWGSRFPGISIRDMVTAEKQLLDVLGIDRVHAVIGASMGGARALEWSLMFPEIIVSALPIAVSARASAWQIGMQSSQIRFIEADPHWQGGDYYDSPDSPAEGMGQARRIAHLTYRGELEVDERFGTDPQQDENPYGPYRRSDQRFAVESYLDRQADKLKQRFDAGSYVVLTDALNRHDVGRGRGGMNAALARSQVPTMVAGVDTDILYPWHQQEHLSRNLGDFIGLSQITSPTGHDGFLIEGRQMGQILQKFLRKAEQLDQPSL</sequence>
<keyword evidence="2" id="KW-0486">Methionine biosynthesis</keyword>
<dbReference type="Gene3D" id="3.40.50.1820">
    <property type="entry name" value="alpha/beta hydrolase"/>
    <property type="match status" value="1"/>
</dbReference>
<name>A0A5J6Z9U6_9CORY</name>
<dbReference type="NCBIfam" id="NF001209">
    <property type="entry name" value="PRK00175.1"/>
    <property type="match status" value="1"/>
</dbReference>
<dbReference type="Pfam" id="PF00561">
    <property type="entry name" value="Abhydrolase_1"/>
    <property type="match status" value="1"/>
</dbReference>
<feature type="active site" evidence="2 3">
    <location>
        <position position="345"/>
    </location>
</feature>
<dbReference type="InterPro" id="IPR029058">
    <property type="entry name" value="AB_hydrolase_fold"/>
</dbReference>
<comment type="similarity">
    <text evidence="2">Belongs to the AB hydrolase superfamily. MetX family.</text>
</comment>
<comment type="function">
    <text evidence="2">Transfers an acetyl group from acetyl-CoA to L-homoserine, forming acetyl-L-homoserine.</text>
</comment>
<dbReference type="KEGG" id="cuo:CUROG_08370"/>
<protein>
    <recommendedName>
        <fullName evidence="2">Homoserine O-acetyltransferase</fullName>
        <shortName evidence="2">HAT</shortName>
        <ecNumber evidence="2">2.3.1.31</ecNumber>
    </recommendedName>
    <alternativeName>
        <fullName evidence="2">Homoserine transacetylase</fullName>
        <shortName evidence="2">HTA</shortName>
    </alternativeName>
</protein>